<protein>
    <submittedName>
        <fullName evidence="1">S24 family peptidase</fullName>
    </submittedName>
</protein>
<evidence type="ECO:0000313" key="2">
    <source>
        <dbReference type="Proteomes" id="UP001165653"/>
    </source>
</evidence>
<accession>A0ABT3G1J0</accession>
<proteinExistence type="predicted"/>
<evidence type="ECO:0000313" key="1">
    <source>
        <dbReference type="EMBL" id="MCW1913699.1"/>
    </source>
</evidence>
<dbReference type="SUPFAM" id="SSF51306">
    <property type="entry name" value="LexA/Signal peptidase"/>
    <property type="match status" value="1"/>
</dbReference>
<name>A0ABT3G1J0_9BACT</name>
<dbReference type="RefSeq" id="WP_264513201.1">
    <property type="nucleotide sequence ID" value="NZ_JAPDDR010000004.1"/>
</dbReference>
<dbReference type="InterPro" id="IPR036286">
    <property type="entry name" value="LexA/Signal_pep-like_sf"/>
</dbReference>
<reference evidence="1" key="1">
    <citation type="submission" date="2022-10" db="EMBL/GenBank/DDBJ databases">
        <title>Luteolibacter sp. GHJ8, whole genome shotgun sequencing project.</title>
        <authorList>
            <person name="Zhao G."/>
            <person name="Shen L."/>
        </authorList>
    </citation>
    <scope>NUCLEOTIDE SEQUENCE</scope>
    <source>
        <strain evidence="1">GHJ8</strain>
    </source>
</reference>
<keyword evidence="2" id="KW-1185">Reference proteome</keyword>
<sequence>MKDKKNTNLTVRLDDAMTQRLERFEKTTPIGRAEITRQALDAVLRHFEAHGKVVFPVEISPTEPDLANPSTAEAVERYMKTNQTALFNNFLRMMEEKNDKKINRFLNETVRLQREAGELAVSEVEHWPGEFLTNQTITLAGGVSAGEPVGKVGRRLLPTNHNFPPEYYALRVFGYRMFPIVSDGDIIIVRAIEKEMIEKDRIQALAVVRDQEGELQIFGYNRKEDNEWLVSFDLEQPPAPDVKDVQIEAFFVQFYSQGKRENAPDEVLERSFIKRALKEKQEKLDKGNWKDIY</sequence>
<gene>
    <name evidence="1" type="ORF">OJ996_08945</name>
</gene>
<dbReference type="Gene3D" id="2.10.109.10">
    <property type="entry name" value="Umud Fragment, subunit A"/>
    <property type="match status" value="1"/>
</dbReference>
<comment type="caution">
    <text evidence="1">The sequence shown here is derived from an EMBL/GenBank/DDBJ whole genome shotgun (WGS) entry which is preliminary data.</text>
</comment>
<dbReference type="EMBL" id="JAPDDR010000004">
    <property type="protein sequence ID" value="MCW1913699.1"/>
    <property type="molecule type" value="Genomic_DNA"/>
</dbReference>
<organism evidence="1 2">
    <name type="scientific">Luteolibacter rhizosphaerae</name>
    <dbReference type="NCBI Taxonomy" id="2989719"/>
    <lineage>
        <taxon>Bacteria</taxon>
        <taxon>Pseudomonadati</taxon>
        <taxon>Verrucomicrobiota</taxon>
        <taxon>Verrucomicrobiia</taxon>
        <taxon>Verrucomicrobiales</taxon>
        <taxon>Verrucomicrobiaceae</taxon>
        <taxon>Luteolibacter</taxon>
    </lineage>
</organism>
<dbReference type="Proteomes" id="UP001165653">
    <property type="component" value="Unassembled WGS sequence"/>
</dbReference>